<organism evidence="4 5">
    <name type="scientific">Rhodohalobacter barkolensis</name>
    <dbReference type="NCBI Taxonomy" id="2053187"/>
    <lineage>
        <taxon>Bacteria</taxon>
        <taxon>Pseudomonadati</taxon>
        <taxon>Balneolota</taxon>
        <taxon>Balneolia</taxon>
        <taxon>Balneolales</taxon>
        <taxon>Balneolaceae</taxon>
        <taxon>Rhodohalobacter</taxon>
    </lineage>
</organism>
<proteinExistence type="inferred from homology"/>
<dbReference type="InterPro" id="IPR005545">
    <property type="entry name" value="YCII"/>
</dbReference>
<dbReference type="Pfam" id="PF03795">
    <property type="entry name" value="YCII"/>
    <property type="match status" value="1"/>
</dbReference>
<dbReference type="AlphaFoldDB" id="A0A2N0VG65"/>
<evidence type="ECO:0000256" key="2">
    <source>
        <dbReference type="SAM" id="SignalP"/>
    </source>
</evidence>
<evidence type="ECO:0000259" key="3">
    <source>
        <dbReference type="Pfam" id="PF03795"/>
    </source>
</evidence>
<evidence type="ECO:0000256" key="1">
    <source>
        <dbReference type="ARBA" id="ARBA00007689"/>
    </source>
</evidence>
<evidence type="ECO:0000313" key="5">
    <source>
        <dbReference type="Proteomes" id="UP000233398"/>
    </source>
</evidence>
<evidence type="ECO:0000313" key="4">
    <source>
        <dbReference type="EMBL" id="PKD43186.1"/>
    </source>
</evidence>
<sequence length="142" mass="15895">MRRILLTLGLTLAATVMTAEAQQTDSTAVPETFVYEWAGEEMTMQKYFIVFLKSGPERSQNPEEAARLQQQHLEYLGNLYEKGIINLNGPTGDESDIRGFSVYSVATIEEAEKLASEDPMVKAGRLEVEVHPWWLAKGSTVQ</sequence>
<comment type="caution">
    <text evidence="4">The sequence shown here is derived from an EMBL/GenBank/DDBJ whole genome shotgun (WGS) entry which is preliminary data.</text>
</comment>
<feature type="domain" description="YCII-related" evidence="3">
    <location>
        <begin position="56"/>
        <end position="133"/>
    </location>
</feature>
<feature type="chain" id="PRO_5014657811" description="YCII-related domain-containing protein" evidence="2">
    <location>
        <begin position="22"/>
        <end position="142"/>
    </location>
</feature>
<name>A0A2N0VG65_9BACT</name>
<keyword evidence="5" id="KW-1185">Reference proteome</keyword>
<protein>
    <recommendedName>
        <fullName evidence="3">YCII-related domain-containing protein</fullName>
    </recommendedName>
</protein>
<accession>A0A2N0VG65</accession>
<dbReference type="Proteomes" id="UP000233398">
    <property type="component" value="Unassembled WGS sequence"/>
</dbReference>
<reference evidence="4 5" key="1">
    <citation type="submission" date="2017-11" db="EMBL/GenBank/DDBJ databases">
        <title>Rhodohalobacter 15182 sp. nov., isolated from a salt lake.</title>
        <authorList>
            <person name="Han S."/>
        </authorList>
    </citation>
    <scope>NUCLEOTIDE SEQUENCE [LARGE SCALE GENOMIC DNA]</scope>
    <source>
        <strain evidence="4 5">15182</strain>
    </source>
</reference>
<dbReference type="OrthoDB" id="8481699at2"/>
<dbReference type="Gene3D" id="3.30.70.1060">
    <property type="entry name" value="Dimeric alpha+beta barrel"/>
    <property type="match status" value="1"/>
</dbReference>
<dbReference type="InterPro" id="IPR011008">
    <property type="entry name" value="Dimeric_a/b-barrel"/>
</dbReference>
<keyword evidence="2" id="KW-0732">Signal</keyword>
<feature type="signal peptide" evidence="2">
    <location>
        <begin position="1"/>
        <end position="21"/>
    </location>
</feature>
<gene>
    <name evidence="4" type="ORF">CWD77_11235</name>
</gene>
<dbReference type="RefSeq" id="WP_101073659.1">
    <property type="nucleotide sequence ID" value="NZ_PISP01000003.1"/>
</dbReference>
<comment type="similarity">
    <text evidence="1">Belongs to the YciI family.</text>
</comment>
<dbReference type="EMBL" id="PISP01000003">
    <property type="protein sequence ID" value="PKD43186.1"/>
    <property type="molecule type" value="Genomic_DNA"/>
</dbReference>
<dbReference type="SUPFAM" id="SSF54909">
    <property type="entry name" value="Dimeric alpha+beta barrel"/>
    <property type="match status" value="1"/>
</dbReference>